<keyword evidence="6" id="KW-0653">Protein transport</keyword>
<evidence type="ECO:0000256" key="7">
    <source>
        <dbReference type="ARBA" id="ARBA00022989"/>
    </source>
</evidence>
<reference evidence="11" key="1">
    <citation type="submission" date="2020-03" db="EMBL/GenBank/DDBJ databases">
        <authorList>
            <person name="He L."/>
        </authorList>
    </citation>
    <scope>NUCLEOTIDE SEQUENCE</scope>
    <source>
        <strain evidence="11">CkLH20</strain>
    </source>
</reference>
<dbReference type="GO" id="GO:0035673">
    <property type="term" value="F:oligopeptide transmembrane transporter activity"/>
    <property type="evidence" value="ECO:0007669"/>
    <property type="project" value="InterPro"/>
</dbReference>
<dbReference type="GeneID" id="62166284"/>
<dbReference type="PANTHER" id="PTHR22601">
    <property type="entry name" value="ISP4 LIKE PROTEIN"/>
    <property type="match status" value="1"/>
</dbReference>
<feature type="transmembrane region" description="Helical" evidence="10">
    <location>
        <begin position="641"/>
        <end position="663"/>
    </location>
</feature>
<keyword evidence="5" id="KW-0571">Peptide transport</keyword>
<feature type="compositionally biased region" description="Pro residues" evidence="9">
    <location>
        <begin position="1576"/>
        <end position="1586"/>
    </location>
</feature>
<feature type="compositionally biased region" description="Low complexity" evidence="9">
    <location>
        <begin position="1643"/>
        <end position="1654"/>
    </location>
</feature>
<keyword evidence="4 10" id="KW-0812">Transmembrane</keyword>
<dbReference type="NCBIfam" id="TIGR00728">
    <property type="entry name" value="OPT_sfam"/>
    <property type="match status" value="1"/>
</dbReference>
<feature type="compositionally biased region" description="Acidic residues" evidence="9">
    <location>
        <begin position="1744"/>
        <end position="1768"/>
    </location>
</feature>
<gene>
    <name evidence="11" type="ORF">CkaCkLH20_10496</name>
</gene>
<evidence type="ECO:0000256" key="9">
    <source>
        <dbReference type="SAM" id="MobiDB-lite"/>
    </source>
</evidence>
<evidence type="ECO:0000256" key="1">
    <source>
        <dbReference type="ARBA" id="ARBA00004141"/>
    </source>
</evidence>
<organism evidence="11 12">
    <name type="scientific">Colletotrichum karsti</name>
    <dbReference type="NCBI Taxonomy" id="1095194"/>
    <lineage>
        <taxon>Eukaryota</taxon>
        <taxon>Fungi</taxon>
        <taxon>Dikarya</taxon>
        <taxon>Ascomycota</taxon>
        <taxon>Pezizomycotina</taxon>
        <taxon>Sordariomycetes</taxon>
        <taxon>Hypocreomycetidae</taxon>
        <taxon>Glomerellales</taxon>
        <taxon>Glomerellaceae</taxon>
        <taxon>Colletotrichum</taxon>
        <taxon>Colletotrichum boninense species complex</taxon>
    </lineage>
</organism>
<feature type="transmembrane region" description="Helical" evidence="10">
    <location>
        <begin position="472"/>
        <end position="490"/>
    </location>
</feature>
<dbReference type="InterPro" id="IPR019384">
    <property type="entry name" value="FHIP"/>
</dbReference>
<dbReference type="InterPro" id="IPR004648">
    <property type="entry name" value="Oligpept_transpt"/>
</dbReference>
<dbReference type="GO" id="GO:0015031">
    <property type="term" value="P:protein transport"/>
    <property type="evidence" value="ECO:0007669"/>
    <property type="project" value="UniProtKB-KW"/>
</dbReference>
<comment type="similarity">
    <text evidence="2">Belongs to the oligopeptide OPT transporter family.</text>
</comment>
<evidence type="ECO:0000256" key="4">
    <source>
        <dbReference type="ARBA" id="ARBA00022692"/>
    </source>
</evidence>
<feature type="transmembrane region" description="Helical" evidence="10">
    <location>
        <begin position="787"/>
        <end position="809"/>
    </location>
</feature>
<proteinExistence type="inferred from homology"/>
<feature type="compositionally biased region" description="Low complexity" evidence="9">
    <location>
        <begin position="1625"/>
        <end position="1636"/>
    </location>
</feature>
<protein>
    <submittedName>
        <fullName evidence="11">Uncharacterized protein</fullName>
    </submittedName>
</protein>
<feature type="compositionally biased region" description="Polar residues" evidence="9">
    <location>
        <begin position="1506"/>
        <end position="1516"/>
    </location>
</feature>
<accession>A0A9P6LDQ1</accession>
<feature type="transmembrane region" description="Helical" evidence="10">
    <location>
        <begin position="758"/>
        <end position="775"/>
    </location>
</feature>
<evidence type="ECO:0000256" key="10">
    <source>
        <dbReference type="SAM" id="Phobius"/>
    </source>
</evidence>
<feature type="compositionally biased region" description="Basic and acidic residues" evidence="9">
    <location>
        <begin position="1782"/>
        <end position="1794"/>
    </location>
</feature>
<feature type="transmembrane region" description="Helical" evidence="10">
    <location>
        <begin position="143"/>
        <end position="163"/>
    </location>
</feature>
<name>A0A9P6LDQ1_9PEZI</name>
<feature type="transmembrane region" description="Helical" evidence="10">
    <location>
        <begin position="277"/>
        <end position="299"/>
    </location>
</feature>
<evidence type="ECO:0000256" key="5">
    <source>
        <dbReference type="ARBA" id="ARBA00022856"/>
    </source>
</evidence>
<feature type="region of interest" description="Disordered" evidence="9">
    <location>
        <begin position="1569"/>
        <end position="1702"/>
    </location>
</feature>
<evidence type="ECO:0000256" key="2">
    <source>
        <dbReference type="ARBA" id="ARBA00008807"/>
    </source>
</evidence>
<dbReference type="Pfam" id="PF10257">
    <property type="entry name" value="RAI16-like"/>
    <property type="match status" value="1"/>
</dbReference>
<evidence type="ECO:0000313" key="12">
    <source>
        <dbReference type="Proteomes" id="UP000781932"/>
    </source>
</evidence>
<dbReference type="InterPro" id="IPR004813">
    <property type="entry name" value="OPT"/>
</dbReference>
<keyword evidence="12" id="KW-1185">Reference proteome</keyword>
<feature type="region of interest" description="Disordered" evidence="9">
    <location>
        <begin position="1722"/>
        <end position="1796"/>
    </location>
</feature>
<dbReference type="GO" id="GO:0016020">
    <property type="term" value="C:membrane"/>
    <property type="evidence" value="ECO:0007669"/>
    <property type="project" value="UniProtKB-SubCell"/>
</dbReference>
<sequence>MGTLNEKTGDAIDVVTPTEVNPQRESFDEKISVDEVARQLNATPEEVLEAKEYSRGLSLQDARESAERLVSQHGLDPNFPAGALERLKAFLANNDIFANPDSHAREISEAKVEVSLLTTNSPYAEVRAVVDPHDDTSMPVSTIRAWVIGLFFVVFIAFINQLFSVRQPSITLRAEVVQLLAYPVGKAAEKFLPDVGFTLFGVRHSLNPSPFNKKEHMLISIMASVGKTLPSSRYIIFTQWMDRYFGQKYAKSFSYQILLALSTNLMGFGLAGLCRRFLVYPSFCLWPASLVTIALNSSLHNESNHPVPGPFNKIYNMSRYRFFLAAFACMFVWFWFPDYIFGALSLFNWVAWIAPDNFTLTAITGVRKGLGFNPLPTFDWNVATHVVQPLVVPFRVTFNTFIGVFIGGITIIGLYWTNAYNTAYLPINSNLMYNHFGGSYNVSQILDSRGWLDEAKYQAYSPVYLAASSITMYYYFFAVYAATISYAILYHRHDIALGFKSLVRSFKKEASQDFKDVHTRMMSNYPEVPEWWYAVLNVLAIAFGVAAVAAWPTETSVGVVFFGIALALVFVIPTGIIFATTGMEVEFNVLAEFIGGAWEPGNALAMNFFKCFGYVTTAHALDFANDLKLAHYLKIPQRHTFAAQVVAVFVSAFVCTGVMNFQIENIPDLCSTNQKDRFSCPGVNTYFTAAVLFGSLGARKVFGSGGIYTALLSAFPVGFAIPILFYIFQRRFPRTHWVAKIHPVMILSGGISWSPYNIAYMWPAVIPGWLSMVYLRQRYLAFWSKYNYVLSAAFSTAIAIAAVVIFFAVSYHGFEVNWWGNDSEKGCEATACTRLKMPKGEYFAGDAFGDETMDFWSRLLTGTPLASSNSRKVDAKDPTKRLHRFDKEYNRILQIWRSSSNLANDVDAAETLEIRLQELTNILTDESRRPLPHPCIQYAAKKQVYVPIGKIATTSYNEWIIKEAVLFFATLLETEEEAFVENVNFSASLTNLLVRITGVNSVRLGSDTEAKVVELAFNITTKIRLNRDILHAWFKSHHDGAPRGSAQDDQGSFAGRTQRQDFPLFYILMDYIHHEGKVGDFARTGLLYIIESASSDESLEQWIVESDLSTLMATGLGALYSQLSRKLVIDYPTNGLPAILAFSDYERPTSTFEIISSCSGDFLGHLETFLSHLLFWQDVLDHCKSVEVKQTLLEHFQVIFLQQLLYPSLLESSDIDGGSSVAVLTYLRRILESLDHPDMINLILHYLLGLPDHVSAGPSTGRASISAARKRKSMDLATMLAQTKSDITATPLLFNLVDLIQACLRSHNQQTIRVTLQLVSAILRRHHRYAVSTLLRTEAVIGDKMHRTIGAHEQEVDYIMSLAGSIGGQDNFDEIYENVLKDTMTRLESHPCSLKLVAPKTSINNHDLPAIPDTLPGAPRDVHEHTLRPDDPLLTSVLDLLETFFMNAVDTNLSLTEAILDLAICGYMSVEGWILRNPQKYTYDEQPPSPTSPDASTTSFRPPTDPDSTTSAEQQTLEALDSCRRRPIWVQSSLPRMLVILQQLSDQVAKYRETVPRFEDLLQSRREAFQTADNRPTPPPLPPRKPTPSRHRSAHTPERSSMDDARSGSPARPSGLERFAQRLVSELSTPSRSGSSRGRKNSRGSGSSSPAPGSLSGGYGLSTPTSRPLPPPKDTPYDNPPRSVTDEGGSSHGPRDPVASQAAAFAAIDQSILARKVGIPGKVEPIPLDLGKKKPTLHMPPPKDDEETEGGEASEQTGEEGGEPEAQEVQEAQPEPSGDDTADVKQPEEQKPERTASVSHVLTNVIILQSFLFELAALIQVRAGLFTEVRYA</sequence>
<feature type="transmembrane region" description="Helical" evidence="10">
    <location>
        <begin position="253"/>
        <end position="271"/>
    </location>
</feature>
<feature type="region of interest" description="Disordered" evidence="9">
    <location>
        <begin position="1481"/>
        <end position="1516"/>
    </location>
</feature>
<keyword evidence="7 10" id="KW-1133">Transmembrane helix</keyword>
<reference evidence="11" key="2">
    <citation type="submission" date="2020-11" db="EMBL/GenBank/DDBJ databases">
        <title>Whole genome sequencing of Colletotrichum sp.</title>
        <authorList>
            <person name="Li H."/>
        </authorList>
    </citation>
    <scope>NUCLEOTIDE SEQUENCE</scope>
    <source>
        <strain evidence="11">CkLH20</strain>
    </source>
</reference>
<feature type="transmembrane region" description="Helical" evidence="10">
    <location>
        <begin position="396"/>
        <end position="416"/>
    </location>
</feature>
<feature type="compositionally biased region" description="Basic and acidic residues" evidence="9">
    <location>
        <begin position="1595"/>
        <end position="1606"/>
    </location>
</feature>
<evidence type="ECO:0000256" key="8">
    <source>
        <dbReference type="ARBA" id="ARBA00023136"/>
    </source>
</evidence>
<keyword evidence="8 10" id="KW-0472">Membrane</keyword>
<dbReference type="OrthoDB" id="9986677at2759"/>
<feature type="transmembrane region" description="Helical" evidence="10">
    <location>
        <begin position="557"/>
        <end position="579"/>
    </location>
</feature>
<feature type="transmembrane region" description="Helical" evidence="10">
    <location>
        <begin position="320"/>
        <end position="336"/>
    </location>
</feature>
<dbReference type="EMBL" id="JAATWM020000040">
    <property type="protein sequence ID" value="KAF9872159.1"/>
    <property type="molecule type" value="Genomic_DNA"/>
</dbReference>
<comment type="subcellular location">
    <subcellularLocation>
        <location evidence="1">Membrane</location>
        <topology evidence="1">Multi-pass membrane protein</topology>
    </subcellularLocation>
</comment>
<dbReference type="NCBIfam" id="TIGR00727">
    <property type="entry name" value="ISP4_OPT"/>
    <property type="match status" value="1"/>
</dbReference>
<evidence type="ECO:0000256" key="6">
    <source>
        <dbReference type="ARBA" id="ARBA00022927"/>
    </source>
</evidence>
<evidence type="ECO:0000256" key="3">
    <source>
        <dbReference type="ARBA" id="ARBA00022448"/>
    </source>
</evidence>
<evidence type="ECO:0000313" key="11">
    <source>
        <dbReference type="EMBL" id="KAF9872159.1"/>
    </source>
</evidence>
<feature type="transmembrane region" description="Helical" evidence="10">
    <location>
        <begin position="531"/>
        <end position="551"/>
    </location>
</feature>
<comment type="caution">
    <text evidence="11">The sequence shown here is derived from an EMBL/GenBank/DDBJ whole genome shotgun (WGS) entry which is preliminary data.</text>
</comment>
<dbReference type="RefSeq" id="XP_038741620.1">
    <property type="nucleotide sequence ID" value="XM_038893210.1"/>
</dbReference>
<dbReference type="Pfam" id="PF03169">
    <property type="entry name" value="OPT"/>
    <property type="match status" value="1"/>
</dbReference>
<feature type="transmembrane region" description="Helical" evidence="10">
    <location>
        <begin position="709"/>
        <end position="728"/>
    </location>
</feature>
<dbReference type="Proteomes" id="UP000781932">
    <property type="component" value="Unassembled WGS sequence"/>
</dbReference>
<keyword evidence="3" id="KW-0813">Transport</keyword>